<sequence length="102" mass="12129">MRNLFACERIDSYREISQANSKKKNPDAKAPLLRENARFINTRQHAEYSDDVETLWDNFKTLINQRVKKDNQSLTQTYKVLEKIRKWGDEEGGNINLRKQEQ</sequence>
<proteinExistence type="predicted"/>
<keyword evidence="2" id="KW-1185">Reference proteome</keyword>
<evidence type="ECO:0000313" key="1">
    <source>
        <dbReference type="EMBL" id="CAG8489354.1"/>
    </source>
</evidence>
<comment type="caution">
    <text evidence="1">The sequence shown here is derived from an EMBL/GenBank/DDBJ whole genome shotgun (WGS) entry which is preliminary data.</text>
</comment>
<dbReference type="EMBL" id="CAJVPI010000146">
    <property type="protein sequence ID" value="CAG8489354.1"/>
    <property type="molecule type" value="Genomic_DNA"/>
</dbReference>
<protein>
    <submittedName>
        <fullName evidence="1">714_t:CDS:1</fullName>
    </submittedName>
</protein>
<evidence type="ECO:0000313" key="2">
    <source>
        <dbReference type="Proteomes" id="UP000789739"/>
    </source>
</evidence>
<accession>A0A9N8WPJ4</accession>
<gene>
    <name evidence="1" type="ORF">PBRASI_LOCUS2016</name>
</gene>
<organism evidence="1 2">
    <name type="scientific">Paraglomus brasilianum</name>
    <dbReference type="NCBI Taxonomy" id="144538"/>
    <lineage>
        <taxon>Eukaryota</taxon>
        <taxon>Fungi</taxon>
        <taxon>Fungi incertae sedis</taxon>
        <taxon>Mucoromycota</taxon>
        <taxon>Glomeromycotina</taxon>
        <taxon>Glomeromycetes</taxon>
        <taxon>Paraglomerales</taxon>
        <taxon>Paraglomeraceae</taxon>
        <taxon>Paraglomus</taxon>
    </lineage>
</organism>
<name>A0A9N8WPJ4_9GLOM</name>
<dbReference type="Proteomes" id="UP000789739">
    <property type="component" value="Unassembled WGS sequence"/>
</dbReference>
<reference evidence="1" key="1">
    <citation type="submission" date="2021-06" db="EMBL/GenBank/DDBJ databases">
        <authorList>
            <person name="Kallberg Y."/>
            <person name="Tangrot J."/>
            <person name="Rosling A."/>
        </authorList>
    </citation>
    <scope>NUCLEOTIDE SEQUENCE</scope>
    <source>
        <strain evidence="1">BR232B</strain>
    </source>
</reference>
<dbReference type="OrthoDB" id="2400707at2759"/>
<dbReference type="AlphaFoldDB" id="A0A9N8WPJ4"/>